<dbReference type="Proteomes" id="UP000316851">
    <property type="component" value="Unassembled WGS sequence"/>
</dbReference>
<sequence length="276" mass="32378">MEELKKPVIREISIEEVSQEIQNQEQTNQIQTSEDRHIFKLANFDGPLDLLVTLIKEKNISIFDVDLFELATQYLDIIKNLQSYEIDIASEYLVMAATLLQLKARMLLQDPEAEEEIKEEKKRLLEQIAEYEKFKEITLILREQEEKRKNLYAKEPEETEQFEREINGSILDGHSNSSKLVVTLRKMFERTYAELIRHVTISTVAVSPEEQKKRIIELFRNRNEVSFEEIFNVPTVGHFVITLLAVLDLARQQIVMLEQNEEEGIITFTKGVEYEE</sequence>
<keyword evidence="1 3" id="KW-0159">Chromosome partition</keyword>
<protein>
    <recommendedName>
        <fullName evidence="2 3">Segregation and condensation protein A</fullName>
    </recommendedName>
</protein>
<dbReference type="PANTHER" id="PTHR33969">
    <property type="entry name" value="SEGREGATION AND CONDENSATION PROTEIN A"/>
    <property type="match status" value="1"/>
</dbReference>
<keyword evidence="3" id="KW-0131">Cell cycle</keyword>
<name>A0ABY2Z0M4_9BACT</name>
<keyword evidence="5" id="KW-1185">Reference proteome</keyword>
<comment type="similarity">
    <text evidence="3">Belongs to the ScpA family.</text>
</comment>
<proteinExistence type="inferred from homology"/>
<dbReference type="RefSeq" id="WP_140914660.1">
    <property type="nucleotide sequence ID" value="NZ_VHHP01000002.1"/>
</dbReference>
<dbReference type="NCBIfam" id="NF000994">
    <property type="entry name" value="PRK00104.1-3"/>
    <property type="match status" value="1"/>
</dbReference>
<dbReference type="HAMAP" id="MF_01805">
    <property type="entry name" value="ScpA"/>
    <property type="match status" value="1"/>
</dbReference>
<evidence type="ECO:0000256" key="2">
    <source>
        <dbReference type="ARBA" id="ARBA00044777"/>
    </source>
</evidence>
<dbReference type="Pfam" id="PF02616">
    <property type="entry name" value="SMC_ScpA"/>
    <property type="match status" value="1"/>
</dbReference>
<dbReference type="InterPro" id="IPR003768">
    <property type="entry name" value="ScpA"/>
</dbReference>
<evidence type="ECO:0000313" key="4">
    <source>
        <dbReference type="EMBL" id="TPR54315.1"/>
    </source>
</evidence>
<dbReference type="Gene3D" id="6.10.250.2410">
    <property type="match status" value="1"/>
</dbReference>
<comment type="function">
    <text evidence="3">Participates in chromosomal partition during cell division. May act via the formation of a condensin-like complex containing Smc and ScpB that pull DNA away from mid-cell into both cell halves.</text>
</comment>
<gene>
    <name evidence="3" type="primary">scpA</name>
    <name evidence="4" type="ORF">FJR74_00865</name>
</gene>
<comment type="subcellular location">
    <subcellularLocation>
        <location evidence="3">Cytoplasm</location>
    </subcellularLocation>
    <text evidence="3">Associated with two foci at the outer edges of the nucleoid region in young cells, and at four foci within both cell halves in older cells.</text>
</comment>
<evidence type="ECO:0000256" key="1">
    <source>
        <dbReference type="ARBA" id="ARBA00022829"/>
    </source>
</evidence>
<dbReference type="EMBL" id="VHHP01000002">
    <property type="protein sequence ID" value="TPR54315.1"/>
    <property type="molecule type" value="Genomic_DNA"/>
</dbReference>
<evidence type="ECO:0000256" key="3">
    <source>
        <dbReference type="HAMAP-Rule" id="MF_01805"/>
    </source>
</evidence>
<reference evidence="4" key="1">
    <citation type="submission" date="2019-06" db="EMBL/GenBank/DDBJ databases">
        <title>Mycoplasma neophronis type strain whole genome sequence.</title>
        <authorList>
            <person name="Spergser J."/>
        </authorList>
    </citation>
    <scope>NUCLEOTIDE SEQUENCE [LARGE SCALE GENOMIC DNA]</scope>
    <source>
        <strain evidence="4">DSM 24097</strain>
    </source>
</reference>
<keyword evidence="3" id="KW-0132">Cell division</keyword>
<accession>A0ABY2Z0M4</accession>
<dbReference type="PANTHER" id="PTHR33969:SF2">
    <property type="entry name" value="SEGREGATION AND CONDENSATION PROTEIN A"/>
    <property type="match status" value="1"/>
</dbReference>
<comment type="subunit">
    <text evidence="3">Component of a cohesin-like complex composed of ScpA, ScpB and the Smc homodimer, in which ScpA and ScpB bind to the head domain of Smc. The presence of the three proteins is required for the association of the complex with DNA.</text>
</comment>
<evidence type="ECO:0000313" key="5">
    <source>
        <dbReference type="Proteomes" id="UP000316851"/>
    </source>
</evidence>
<keyword evidence="3" id="KW-0963">Cytoplasm</keyword>
<comment type="caution">
    <text evidence="4">The sequence shown here is derived from an EMBL/GenBank/DDBJ whole genome shotgun (WGS) entry which is preliminary data.</text>
</comment>
<organism evidence="4 5">
    <name type="scientific">Metamycoplasma neophronis</name>
    <dbReference type="NCBI Taxonomy" id="872983"/>
    <lineage>
        <taxon>Bacteria</taxon>
        <taxon>Bacillati</taxon>
        <taxon>Mycoplasmatota</taxon>
        <taxon>Mycoplasmoidales</taxon>
        <taxon>Metamycoplasmataceae</taxon>
        <taxon>Metamycoplasma</taxon>
    </lineage>
</organism>